<name>A0A6N8F9N9_9GAMM</name>
<gene>
    <name evidence="8" type="ORF">GNP35_06565</name>
</gene>
<dbReference type="InterPro" id="IPR011701">
    <property type="entry name" value="MFS"/>
</dbReference>
<evidence type="ECO:0000256" key="3">
    <source>
        <dbReference type="ARBA" id="ARBA00022692"/>
    </source>
</evidence>
<organism evidence="8 9">
    <name type="scientific">Psychrosphaera haliotis</name>
    <dbReference type="NCBI Taxonomy" id="555083"/>
    <lineage>
        <taxon>Bacteria</taxon>
        <taxon>Pseudomonadati</taxon>
        <taxon>Pseudomonadota</taxon>
        <taxon>Gammaproteobacteria</taxon>
        <taxon>Alteromonadales</taxon>
        <taxon>Pseudoalteromonadaceae</taxon>
        <taxon>Psychrosphaera</taxon>
    </lineage>
</organism>
<dbReference type="SUPFAM" id="SSF103473">
    <property type="entry name" value="MFS general substrate transporter"/>
    <property type="match status" value="2"/>
</dbReference>
<dbReference type="RefSeq" id="WP_155695367.1">
    <property type="nucleotide sequence ID" value="NZ_WOCD01000003.1"/>
</dbReference>
<dbReference type="GO" id="GO:0016020">
    <property type="term" value="C:membrane"/>
    <property type="evidence" value="ECO:0007669"/>
    <property type="project" value="UniProtKB-SubCell"/>
</dbReference>
<dbReference type="EMBL" id="WOCD01000003">
    <property type="protein sequence ID" value="MUH72169.1"/>
    <property type="molecule type" value="Genomic_DNA"/>
</dbReference>
<evidence type="ECO:0000256" key="2">
    <source>
        <dbReference type="ARBA" id="ARBA00022448"/>
    </source>
</evidence>
<dbReference type="PANTHER" id="PTHR23504:SF15">
    <property type="entry name" value="MAJOR FACILITATOR SUPERFAMILY (MFS) PROFILE DOMAIN-CONTAINING PROTEIN"/>
    <property type="match status" value="1"/>
</dbReference>
<evidence type="ECO:0000256" key="7">
    <source>
        <dbReference type="SAM" id="Phobius"/>
    </source>
</evidence>
<comment type="caution">
    <text evidence="8">The sequence shown here is derived from an EMBL/GenBank/DDBJ whole genome shotgun (WGS) entry which is preliminary data.</text>
</comment>
<accession>A0A6N8F9N9</accession>
<keyword evidence="9" id="KW-1185">Reference proteome</keyword>
<dbReference type="GO" id="GO:0022857">
    <property type="term" value="F:transmembrane transporter activity"/>
    <property type="evidence" value="ECO:0007669"/>
    <property type="project" value="InterPro"/>
</dbReference>
<evidence type="ECO:0000256" key="6">
    <source>
        <dbReference type="SAM" id="MobiDB-lite"/>
    </source>
</evidence>
<proteinExistence type="predicted"/>
<dbReference type="Pfam" id="PF07690">
    <property type="entry name" value="MFS_1"/>
    <property type="match status" value="1"/>
</dbReference>
<dbReference type="Gene3D" id="1.20.1250.20">
    <property type="entry name" value="MFS general substrate transporter like domains"/>
    <property type="match status" value="2"/>
</dbReference>
<protein>
    <submittedName>
        <fullName evidence="8">MFS transporter</fullName>
    </submittedName>
</protein>
<dbReference type="PANTHER" id="PTHR23504">
    <property type="entry name" value="MAJOR FACILITATOR SUPERFAMILY DOMAIN-CONTAINING PROTEIN 10"/>
    <property type="match status" value="1"/>
</dbReference>
<keyword evidence="5 7" id="KW-0472">Membrane</keyword>
<feature type="transmembrane region" description="Helical" evidence="7">
    <location>
        <begin position="371"/>
        <end position="392"/>
    </location>
</feature>
<feature type="transmembrane region" description="Helical" evidence="7">
    <location>
        <begin position="404"/>
        <end position="427"/>
    </location>
</feature>
<evidence type="ECO:0000313" key="9">
    <source>
        <dbReference type="Proteomes" id="UP000439994"/>
    </source>
</evidence>
<feature type="transmembrane region" description="Helical" evidence="7">
    <location>
        <begin position="283"/>
        <end position="301"/>
    </location>
</feature>
<keyword evidence="4 7" id="KW-1133">Transmembrane helix</keyword>
<dbReference type="Proteomes" id="UP000439994">
    <property type="component" value="Unassembled WGS sequence"/>
</dbReference>
<evidence type="ECO:0000256" key="1">
    <source>
        <dbReference type="ARBA" id="ARBA00004141"/>
    </source>
</evidence>
<reference evidence="8 9" key="1">
    <citation type="submission" date="2019-11" db="EMBL/GenBank/DDBJ databases">
        <title>P. haliotis isolates from Z. marina roots.</title>
        <authorList>
            <person name="Cohen M."/>
            <person name="Jospin G."/>
            <person name="Eisen J.A."/>
            <person name="Coil D.A."/>
        </authorList>
    </citation>
    <scope>NUCLEOTIDE SEQUENCE [LARGE SCALE GENOMIC DNA]</scope>
    <source>
        <strain evidence="8 9">UCD-MCMsp1aY</strain>
    </source>
</reference>
<dbReference type="AlphaFoldDB" id="A0A6N8F9N9"/>
<feature type="transmembrane region" description="Helical" evidence="7">
    <location>
        <begin position="433"/>
        <end position="455"/>
    </location>
</feature>
<dbReference type="InterPro" id="IPR036259">
    <property type="entry name" value="MFS_trans_sf"/>
</dbReference>
<feature type="transmembrane region" description="Helical" evidence="7">
    <location>
        <begin position="347"/>
        <end position="365"/>
    </location>
</feature>
<evidence type="ECO:0000256" key="5">
    <source>
        <dbReference type="ARBA" id="ARBA00023136"/>
    </source>
</evidence>
<dbReference type="OrthoDB" id="5858672at2"/>
<feature type="transmembrane region" description="Helical" evidence="7">
    <location>
        <begin position="53"/>
        <end position="76"/>
    </location>
</feature>
<keyword evidence="2" id="KW-0813">Transport</keyword>
<sequence>MFLGISAKLWVALCVTLLACMGLSLPYPVLTPLFIDAPATALNSYGGYSGETLLTVLFAIYPLGIFIGSSFIGALSDRFRSPEGIKSNPNDLLFGYLVSAYALYIEDYFLLVTSRFLTGITEGNVAIARAIALDIGEESAKKATELELSLASNNIKNKSKENNGVESNSTENKSQHKPQVASEDSAKQLAKLSEEKTRAVSLINSAVFVGWLLGPLIGGALAQYGAHSAMFAAAVASILCVVLVKAVLIETNREMPEFKMSIWESAYKENSLRLVAQPWMRKLFFIYFFYALAMNLFYEFYPVWLVDTQSYDALGIGLATTNMTIFMTLTSIFLVTIVQLKFGLLRPMTRAILGLSLMLFLVPFTSGVSTLVIFSLTGILVATFNGLLPVYISENQSGKKNGAAMGLLTTTFCIANVFAAIFGGLLLQLSSHWPLFLSSMFYIVSLTLLYLFFVFPSRKKA</sequence>
<evidence type="ECO:0000256" key="4">
    <source>
        <dbReference type="ARBA" id="ARBA00022989"/>
    </source>
</evidence>
<feature type="region of interest" description="Disordered" evidence="6">
    <location>
        <begin position="157"/>
        <end position="183"/>
    </location>
</feature>
<comment type="subcellular location">
    <subcellularLocation>
        <location evidence="1">Membrane</location>
        <topology evidence="1">Multi-pass membrane protein</topology>
    </subcellularLocation>
</comment>
<feature type="transmembrane region" description="Helical" evidence="7">
    <location>
        <begin position="199"/>
        <end position="222"/>
    </location>
</feature>
<feature type="transmembrane region" description="Helical" evidence="7">
    <location>
        <begin position="313"/>
        <end position="335"/>
    </location>
</feature>
<keyword evidence="3 7" id="KW-0812">Transmembrane</keyword>
<feature type="transmembrane region" description="Helical" evidence="7">
    <location>
        <begin position="228"/>
        <end position="249"/>
    </location>
</feature>
<evidence type="ECO:0000313" key="8">
    <source>
        <dbReference type="EMBL" id="MUH72169.1"/>
    </source>
</evidence>